<accession>A0ACC1JGD8</accession>
<protein>
    <submittedName>
        <fullName evidence="1">Proteasome component M29</fullName>
    </submittedName>
</protein>
<keyword evidence="1" id="KW-0647">Proteasome</keyword>
<comment type="caution">
    <text evidence="1">The sequence shown here is derived from an EMBL/GenBank/DDBJ whole genome shotgun (WGS) entry which is preliminary data.</text>
</comment>
<proteinExistence type="predicted"/>
<dbReference type="Proteomes" id="UP001150603">
    <property type="component" value="Unassembled WGS sequence"/>
</dbReference>
<evidence type="ECO:0000313" key="1">
    <source>
        <dbReference type="EMBL" id="KAJ1950583.1"/>
    </source>
</evidence>
<dbReference type="EMBL" id="JANBPW010000173">
    <property type="protein sequence ID" value="KAJ1950583.1"/>
    <property type="molecule type" value="Genomic_DNA"/>
</dbReference>
<sequence length="1470" mass="159573">MYVTTAVERAPADQLFDKLPLLLAGIGNCQGTPKKIITLALLTVIQRSTDISEESLQKLDFTQTAEQAKALLAVATDQLLFTPTSGNGLASGLSPQAQSMLTNDGKAAWVTDREMMRQLKMNLLRIVGSELAFPSTCAQIVHEMRFLALTCAGCDAYFPDVVTRSDDALKRLRPLDTESQSLVSAMLVMFLGSTPDTAADIRQTPVSAPIRLKLLSILCRSTRAAAAFPDWIRVVFESLFGAGTTSKLRRQGVAFMQWVIRMAPQAQVDRSVPILLQGIRKILNDEATAGSNARLDDDIIRGLAYVSWGSLGKRVPGSFSGDLSHLKTMFEAFGRESPNVRLSIQEALLAMLPSYESTGTSVQVQSELITFLAAQLSNQVRQARYCALRYAIAAFPFANVHARWICLLALADPEREVRTLAKSGLTVPSEMLARDQALLPDIATTIGFFHERISEVSGLPVESAASRQGAAHPSVYGGMIEFGRSLLLGKGMVQLKAEDPTLILDALDIEALNDGGELTTELQRNSMANVLAGLVSGSSSGSVLTGWTGVLSFALTSQHLLETGVLPRSLACLVELLSLGPHDAALAFFDKRQVFVSLLGLREQTTQQFAAQLLAIAYAAKLFAAGSRYGLDCEFWNTEAVRQLQELLSVVKEPAHPNLLDKKRGAIIALGYIGNGLCAARLALSKTWADLGISDLGNMLDTVYVTLLHEIQAASKISGTHMMITTALCVAIGELSKTGEAKASPAMDAVIDIVKQSAKDGKVQDAAYRALANITLGDVAQGTTLISFLQQSAASVNKKQLDAHFRIGEALAMALGRFQCSLVRLHWILPFAPERVYGEDKLSASTVGIDSLFELVTGKMVRSPSPQDRQAVAVWTLSLVQFCPNLPQLKPWLSRLHTCLCSLLTDRDEFTQEAASKTLGLVYDMGDAALKEDLVYSLMSLFGGGNAKKTANANAHTALQQQIQADQPLLEEQALGQTPDGHAVNSTYSSILSLASDMQNPALVYQFMQLASHTAVWNSRRGAAYGFASVIERARESMKPHMAQIIPKLYRYTFDPSPQTRTAMTSIWRALLGPSSEESSNMDDGSSSSSSSPSRARTGVSVIEQCWGPIIEECLNSMGQREWRVRESGCAALAGTLPGADPELVVPYLERIWRMAFRSLDDIKGSVREAGLKTCQALANATAAWCTPRVPREAERDRRAHAVLEIVVPFLVDKGVMSDAEDVRTFSLLLLLKLCKSSGYYLTPFAAHIAERLLECLSNMEPQSANYLTFHAESHNISQDQLESARLSAVKASPIMQGVELALEQFNSEGMTEFVPRLQTLVRRGVGLPTRAGCARTLVTLCVKRPDLVRPHAAALAKAVSGSLTESSAIQRQAWAAALGYMAPMVTPSMLRNLLKHLQKVYFDKYESDVRGVAGLVLEQLAQKAPERLREHTSGPGTVSFVLFGAHDAQESISECFRSAWQEYTFGSGG</sequence>
<feature type="non-terminal residue" evidence="1">
    <location>
        <position position="1470"/>
    </location>
</feature>
<name>A0ACC1JGD8_9FUNG</name>
<keyword evidence="2" id="KW-1185">Reference proteome</keyword>
<gene>
    <name evidence="1" type="primary">ECM29</name>
    <name evidence="1" type="ORF">FBU59_000608</name>
</gene>
<evidence type="ECO:0000313" key="2">
    <source>
        <dbReference type="Proteomes" id="UP001150603"/>
    </source>
</evidence>
<organism evidence="1 2">
    <name type="scientific">Linderina macrospora</name>
    <dbReference type="NCBI Taxonomy" id="4868"/>
    <lineage>
        <taxon>Eukaryota</taxon>
        <taxon>Fungi</taxon>
        <taxon>Fungi incertae sedis</taxon>
        <taxon>Zoopagomycota</taxon>
        <taxon>Kickxellomycotina</taxon>
        <taxon>Kickxellomycetes</taxon>
        <taxon>Kickxellales</taxon>
        <taxon>Kickxellaceae</taxon>
        <taxon>Linderina</taxon>
    </lineage>
</organism>
<reference evidence="1" key="1">
    <citation type="submission" date="2022-07" db="EMBL/GenBank/DDBJ databases">
        <title>Phylogenomic reconstructions and comparative analyses of Kickxellomycotina fungi.</title>
        <authorList>
            <person name="Reynolds N.K."/>
            <person name="Stajich J.E."/>
            <person name="Barry K."/>
            <person name="Grigoriev I.V."/>
            <person name="Crous P."/>
            <person name="Smith M.E."/>
        </authorList>
    </citation>
    <scope>NUCLEOTIDE SEQUENCE</scope>
    <source>
        <strain evidence="1">NRRL 5244</strain>
    </source>
</reference>